<dbReference type="Gene3D" id="1.10.287.1260">
    <property type="match status" value="1"/>
</dbReference>
<keyword evidence="4 7" id="KW-0812">Transmembrane</keyword>
<evidence type="ECO:0000256" key="5">
    <source>
        <dbReference type="ARBA" id="ARBA00022989"/>
    </source>
</evidence>
<accession>A0A6L8LCL7</accession>
<dbReference type="Pfam" id="PF00924">
    <property type="entry name" value="MS_channel_2nd"/>
    <property type="match status" value="1"/>
</dbReference>
<evidence type="ECO:0000259" key="9">
    <source>
        <dbReference type="Pfam" id="PF00924"/>
    </source>
</evidence>
<feature type="transmembrane region" description="Helical" evidence="7">
    <location>
        <begin position="464"/>
        <end position="488"/>
    </location>
</feature>
<evidence type="ECO:0000313" key="13">
    <source>
        <dbReference type="Proteomes" id="UP000479043"/>
    </source>
</evidence>
<feature type="transmembrane region" description="Helical" evidence="7">
    <location>
        <begin position="329"/>
        <end position="347"/>
    </location>
</feature>
<dbReference type="InterPro" id="IPR011066">
    <property type="entry name" value="MscS_channel_C_sf"/>
</dbReference>
<dbReference type="GO" id="GO:0005886">
    <property type="term" value="C:plasma membrane"/>
    <property type="evidence" value="ECO:0007669"/>
    <property type="project" value="UniProtKB-SubCell"/>
</dbReference>
<keyword evidence="8" id="KW-0732">Signal</keyword>
<evidence type="ECO:0000256" key="1">
    <source>
        <dbReference type="ARBA" id="ARBA00004651"/>
    </source>
</evidence>
<dbReference type="Pfam" id="PF21082">
    <property type="entry name" value="MS_channel_3rd"/>
    <property type="match status" value="1"/>
</dbReference>
<comment type="similarity">
    <text evidence="2">Belongs to the MscS (TC 1.A.23) family.</text>
</comment>
<organism evidence="12 13">
    <name type="scientific">Thalassovita mangrovi</name>
    <dbReference type="NCBI Taxonomy" id="2692236"/>
    <lineage>
        <taxon>Bacteria</taxon>
        <taxon>Pseudomonadati</taxon>
        <taxon>Pseudomonadota</taxon>
        <taxon>Alphaproteobacteria</taxon>
        <taxon>Rhodobacterales</taxon>
        <taxon>Roseobacteraceae</taxon>
        <taxon>Thalassovita</taxon>
    </lineage>
</organism>
<feature type="transmembrane region" description="Helical" evidence="7">
    <location>
        <begin position="280"/>
        <end position="298"/>
    </location>
</feature>
<feature type="transmembrane region" description="Helical" evidence="7">
    <location>
        <begin position="243"/>
        <end position="268"/>
    </location>
</feature>
<dbReference type="InterPro" id="IPR049278">
    <property type="entry name" value="MS_channel_C"/>
</dbReference>
<evidence type="ECO:0000256" key="4">
    <source>
        <dbReference type="ARBA" id="ARBA00022692"/>
    </source>
</evidence>
<dbReference type="PANTHER" id="PTHR30347:SF1">
    <property type="entry name" value="MECHANOSENSITIVE CHANNEL MSCK"/>
    <property type="match status" value="1"/>
</dbReference>
<dbReference type="InterPro" id="IPR010920">
    <property type="entry name" value="LSM_dom_sf"/>
</dbReference>
<feature type="chain" id="PRO_5027077051" evidence="8">
    <location>
        <begin position="21"/>
        <end position="784"/>
    </location>
</feature>
<evidence type="ECO:0000256" key="2">
    <source>
        <dbReference type="ARBA" id="ARBA00008017"/>
    </source>
</evidence>
<feature type="transmembrane region" description="Helical" evidence="7">
    <location>
        <begin position="399"/>
        <end position="419"/>
    </location>
</feature>
<dbReference type="InterPro" id="IPR023408">
    <property type="entry name" value="MscS_beta-dom_sf"/>
</dbReference>
<evidence type="ECO:0000313" key="12">
    <source>
        <dbReference type="EMBL" id="MYM53804.1"/>
    </source>
</evidence>
<dbReference type="Gene3D" id="3.30.70.100">
    <property type="match status" value="1"/>
</dbReference>
<evidence type="ECO:0000256" key="3">
    <source>
        <dbReference type="ARBA" id="ARBA00022475"/>
    </source>
</evidence>
<keyword evidence="13" id="KW-1185">Reference proteome</keyword>
<protein>
    <submittedName>
        <fullName evidence="12">DUF3772 domain-containing protein</fullName>
    </submittedName>
</protein>
<evidence type="ECO:0000256" key="8">
    <source>
        <dbReference type="SAM" id="SignalP"/>
    </source>
</evidence>
<feature type="domain" description="Mechanosensitive ion channel MscS" evidence="9">
    <location>
        <begin position="599"/>
        <end position="666"/>
    </location>
</feature>
<comment type="subcellular location">
    <subcellularLocation>
        <location evidence="1">Cell membrane</location>
        <topology evidence="1">Multi-pass membrane protein</topology>
    </subcellularLocation>
</comment>
<feature type="transmembrane region" description="Helical" evidence="7">
    <location>
        <begin position="554"/>
        <end position="577"/>
    </location>
</feature>
<sequence length="784" mass="84661">MKRWVWALWLAIGLALSAAAGATAQQAALSSSAETLDYAAWDSTAQRAEAAVEAGKASNKALEGLRAEIVTWREQFLQAQDTHGERITTVQSQLDVLGPAPEDGTESSEIATRRAELNAELARLQAPVLAAAEAYSRANGIVSEIDDIIRTRQAEAWVSLGPSPLNPLHWQPALSEMFDGLSLIGSEFRGNWDNELRRFQFRDQLLVIVPLALIGLVLLLRGRSWSARALRHLQTRPRRGSDVWNFVLSLGQVVVPFVGLNLLVTAALQTGFAGLRLERLLSAVPFFGAVLLIVGWMSDRLFHGLPQQTAPLDVPDELKPAARHQCMGLALLLVLALALRMFCDVSGISEETAAVLAFPITLLTGLALLRMSRFLRRRLVPPPGEDAEPGRYRVRALRMLAQAAAVVGTISPVLAAIGYRGAAEGLLYPSVMTIGVLALVLVLQHFVEDLYALLSRGNGERGEALAPVLIGFLLALAALPVLALVWGARVADLTELWSRFLEGVQLGGTRISPADFLTFALIFAIGYVSTRILQGALRSTVLPKTRIDAGGQNAIVAGTGYVGVTIAALVAITGAGIDLSSIAIVAGALSVGIGFGLQNIVSNFVSGIILLIERPVSEGDWIEVGGEMGYVRDISVRSTRIETFDRTDVIVPNSDLISGRVTNYTRGNTVGRVIVPVGVAYGTDTRKVEAILRDIANAHPMILANPEPSILFRGFGADSLDFEIRAILRDVNWSLSVKSDLNHEIARRFTEEGIEIPFAQRDIWLRNPEALRGTPPEDEDQGDT</sequence>
<proteinExistence type="inferred from homology"/>
<feature type="transmembrane region" description="Helical" evidence="7">
    <location>
        <begin position="205"/>
        <end position="222"/>
    </location>
</feature>
<dbReference type="Pfam" id="PF12607">
    <property type="entry name" value="DUF3772"/>
    <property type="match status" value="1"/>
</dbReference>
<dbReference type="Gene3D" id="2.30.30.60">
    <property type="match status" value="1"/>
</dbReference>
<dbReference type="GO" id="GO:0008381">
    <property type="term" value="F:mechanosensitive monoatomic ion channel activity"/>
    <property type="evidence" value="ECO:0007669"/>
    <property type="project" value="UniProtKB-ARBA"/>
</dbReference>
<feature type="transmembrane region" description="Helical" evidence="7">
    <location>
        <begin position="583"/>
        <end position="612"/>
    </location>
</feature>
<dbReference type="InterPro" id="IPR052702">
    <property type="entry name" value="MscS-like_channel"/>
</dbReference>
<dbReference type="InterPro" id="IPR011014">
    <property type="entry name" value="MscS_channel_TM-2"/>
</dbReference>
<feature type="signal peptide" evidence="8">
    <location>
        <begin position="1"/>
        <end position="20"/>
    </location>
</feature>
<keyword evidence="3" id="KW-1003">Cell membrane</keyword>
<dbReference type="RefSeq" id="WP_160971520.1">
    <property type="nucleotide sequence ID" value="NZ_WWEN01000001.1"/>
</dbReference>
<dbReference type="EMBL" id="WWEN01000001">
    <property type="protein sequence ID" value="MYM53804.1"/>
    <property type="molecule type" value="Genomic_DNA"/>
</dbReference>
<evidence type="ECO:0000259" key="10">
    <source>
        <dbReference type="Pfam" id="PF12607"/>
    </source>
</evidence>
<feature type="transmembrane region" description="Helical" evidence="7">
    <location>
        <begin position="516"/>
        <end position="533"/>
    </location>
</feature>
<dbReference type="SUPFAM" id="SSF82689">
    <property type="entry name" value="Mechanosensitive channel protein MscS (YggB), C-terminal domain"/>
    <property type="match status" value="1"/>
</dbReference>
<evidence type="ECO:0000259" key="11">
    <source>
        <dbReference type="Pfam" id="PF21082"/>
    </source>
</evidence>
<dbReference type="PANTHER" id="PTHR30347">
    <property type="entry name" value="POTASSIUM CHANNEL RELATED"/>
    <property type="match status" value="1"/>
</dbReference>
<evidence type="ECO:0000256" key="6">
    <source>
        <dbReference type="ARBA" id="ARBA00023136"/>
    </source>
</evidence>
<keyword evidence="6 7" id="KW-0472">Membrane</keyword>
<dbReference type="AlphaFoldDB" id="A0A6L8LCL7"/>
<gene>
    <name evidence="12" type="ORF">GR167_00690</name>
</gene>
<evidence type="ECO:0000256" key="7">
    <source>
        <dbReference type="SAM" id="Phobius"/>
    </source>
</evidence>
<comment type="caution">
    <text evidence="12">The sequence shown here is derived from an EMBL/GenBank/DDBJ whole genome shotgun (WGS) entry which is preliminary data.</text>
</comment>
<name>A0A6L8LCL7_9RHOB</name>
<feature type="domain" description="Mechanosensitive ion channel MscS C-terminal" evidence="11">
    <location>
        <begin position="674"/>
        <end position="756"/>
    </location>
</feature>
<dbReference type="InterPro" id="IPR006685">
    <property type="entry name" value="MscS_channel_2nd"/>
</dbReference>
<feature type="domain" description="DUF3772" evidence="10">
    <location>
        <begin position="130"/>
        <end position="182"/>
    </location>
</feature>
<feature type="transmembrane region" description="Helical" evidence="7">
    <location>
        <begin position="353"/>
        <end position="369"/>
    </location>
</feature>
<dbReference type="InterPro" id="IPR022249">
    <property type="entry name" value="DUF3772"/>
</dbReference>
<dbReference type="SUPFAM" id="SSF82861">
    <property type="entry name" value="Mechanosensitive channel protein MscS (YggB), transmembrane region"/>
    <property type="match status" value="1"/>
</dbReference>
<feature type="transmembrane region" description="Helical" evidence="7">
    <location>
        <begin position="425"/>
        <end position="443"/>
    </location>
</feature>
<dbReference type="SUPFAM" id="SSF50182">
    <property type="entry name" value="Sm-like ribonucleoproteins"/>
    <property type="match status" value="1"/>
</dbReference>
<reference evidence="12 13" key="1">
    <citation type="submission" date="2020-01" db="EMBL/GenBank/DDBJ databases">
        <authorList>
            <person name="Chen S."/>
        </authorList>
    </citation>
    <scope>NUCLEOTIDE SEQUENCE [LARGE SCALE GENOMIC DNA]</scope>
    <source>
        <strain evidence="12 13">GS-10</strain>
    </source>
</reference>
<dbReference type="Proteomes" id="UP000479043">
    <property type="component" value="Unassembled WGS sequence"/>
</dbReference>
<keyword evidence="5 7" id="KW-1133">Transmembrane helix</keyword>